<dbReference type="PROSITE" id="PS51257">
    <property type="entry name" value="PROKAR_LIPOPROTEIN"/>
    <property type="match status" value="1"/>
</dbReference>
<keyword evidence="1" id="KW-0812">Transmembrane</keyword>
<sequence length="245" mass="28052">MDDKQNTKTIYHKRTKFKRRQIIGAMLSAVMACLCMYGLYRMAFPVDTTDQTALEAAINDYFFTENVEVAIREQQKIGRRIVVFYERKGYSGHYGIANLEKGLFGKSRFLDANLRDWPLYTYGYSRDKNHLLLYGINDLQDVAAYAIYPADDTSAEPIYRGEAETGPFLHIIELDHPEDYIGNHFVHYYGENGNELDFNALWKEAPQPEEGRTPGVGTAELGMPYVLIGIVFVIGIVLVRYFLTT</sequence>
<name>A0ABS5PTK2_9FIRM</name>
<feature type="transmembrane region" description="Helical" evidence="1">
    <location>
        <begin position="222"/>
        <end position="243"/>
    </location>
</feature>
<evidence type="ECO:0000313" key="2">
    <source>
        <dbReference type="EMBL" id="MBS7528493.1"/>
    </source>
</evidence>
<evidence type="ECO:0000313" key="3">
    <source>
        <dbReference type="Proteomes" id="UP000746471"/>
    </source>
</evidence>
<reference evidence="2 3" key="1">
    <citation type="submission" date="2021-05" db="EMBL/GenBank/DDBJ databases">
        <title>Fusibacter ferrireducens sp. nov., an anaerobic, sulfur- and Fe-reducing bacterium isolated from the mangrove sediment.</title>
        <authorList>
            <person name="Qiu D."/>
        </authorList>
    </citation>
    <scope>NUCLEOTIDE SEQUENCE [LARGE SCALE GENOMIC DNA]</scope>
    <source>
        <strain evidence="2 3">DSM 12116</strain>
    </source>
</reference>
<keyword evidence="3" id="KW-1185">Reference proteome</keyword>
<dbReference type="EMBL" id="JAHBCL010000042">
    <property type="protein sequence ID" value="MBS7528493.1"/>
    <property type="molecule type" value="Genomic_DNA"/>
</dbReference>
<protein>
    <submittedName>
        <fullName evidence="2">Uncharacterized protein</fullName>
    </submittedName>
</protein>
<dbReference type="RefSeq" id="WP_213238350.1">
    <property type="nucleotide sequence ID" value="NZ_JAHBCL010000042.1"/>
</dbReference>
<dbReference type="Proteomes" id="UP000746471">
    <property type="component" value="Unassembled WGS sequence"/>
</dbReference>
<organism evidence="2 3">
    <name type="scientific">Fusibacter paucivorans</name>
    <dbReference type="NCBI Taxonomy" id="76009"/>
    <lineage>
        <taxon>Bacteria</taxon>
        <taxon>Bacillati</taxon>
        <taxon>Bacillota</taxon>
        <taxon>Clostridia</taxon>
        <taxon>Eubacteriales</taxon>
        <taxon>Eubacteriales Family XII. Incertae Sedis</taxon>
        <taxon>Fusibacter</taxon>
    </lineage>
</organism>
<evidence type="ECO:0000256" key="1">
    <source>
        <dbReference type="SAM" id="Phobius"/>
    </source>
</evidence>
<keyword evidence="1" id="KW-1133">Transmembrane helix</keyword>
<gene>
    <name evidence="2" type="ORF">KHM83_17535</name>
</gene>
<accession>A0ABS5PTK2</accession>
<keyword evidence="1" id="KW-0472">Membrane</keyword>
<feature type="transmembrane region" description="Helical" evidence="1">
    <location>
        <begin position="21"/>
        <end position="40"/>
    </location>
</feature>
<proteinExistence type="predicted"/>
<comment type="caution">
    <text evidence="2">The sequence shown here is derived from an EMBL/GenBank/DDBJ whole genome shotgun (WGS) entry which is preliminary data.</text>
</comment>